<feature type="region of interest" description="Disordered" evidence="1">
    <location>
        <begin position="93"/>
        <end position="163"/>
    </location>
</feature>
<evidence type="ECO:0000313" key="4">
    <source>
        <dbReference type="Proteomes" id="UP000186594"/>
    </source>
</evidence>
<keyword evidence="2" id="KW-0472">Membrane</keyword>
<reference evidence="3 4" key="1">
    <citation type="submission" date="2016-04" db="EMBL/GenBank/DDBJ databases">
        <title>Evolutionary innovation and constraint leading to complex multicellularity in the Ascomycota.</title>
        <authorList>
            <person name="Cisse O."/>
            <person name="Nguyen A."/>
            <person name="Hewitt D.A."/>
            <person name="Jedd G."/>
            <person name="Stajich J.E."/>
        </authorList>
    </citation>
    <scope>NUCLEOTIDE SEQUENCE [LARGE SCALE GENOMIC DNA]</scope>
    <source>
        <strain evidence="3 4">DAH-3</strain>
    </source>
</reference>
<feature type="compositionally biased region" description="Polar residues" evidence="1">
    <location>
        <begin position="153"/>
        <end position="163"/>
    </location>
</feature>
<keyword evidence="4" id="KW-1185">Reference proteome</keyword>
<dbReference type="Proteomes" id="UP000186594">
    <property type="component" value="Unassembled WGS sequence"/>
</dbReference>
<name>A0A1U7LNH9_NEOID</name>
<accession>A0A1U7LNH9</accession>
<protein>
    <submittedName>
        <fullName evidence="3">Uncharacterized protein</fullName>
    </submittedName>
</protein>
<dbReference type="EMBL" id="LXFE01000995">
    <property type="protein sequence ID" value="OLL24081.1"/>
    <property type="molecule type" value="Genomic_DNA"/>
</dbReference>
<organism evidence="3 4">
    <name type="scientific">Neolecta irregularis (strain DAH-3)</name>
    <dbReference type="NCBI Taxonomy" id="1198029"/>
    <lineage>
        <taxon>Eukaryota</taxon>
        <taxon>Fungi</taxon>
        <taxon>Dikarya</taxon>
        <taxon>Ascomycota</taxon>
        <taxon>Taphrinomycotina</taxon>
        <taxon>Neolectales</taxon>
        <taxon>Neolectaceae</taxon>
        <taxon>Neolecta</taxon>
    </lineage>
</organism>
<gene>
    <name evidence="3" type="ORF">NEOLI_003125</name>
</gene>
<evidence type="ECO:0000256" key="2">
    <source>
        <dbReference type="SAM" id="Phobius"/>
    </source>
</evidence>
<sequence length="163" mass="18350">MSLVASSTSLLPTDRAFLSNNTSYAENRGSHHSTSNHKMRYWYLGIGFALATLIATIFVWRTLRKKYSKRNRHEPDQIDIEIPIPHVEIPPPYTLDTSYQNSLVPRDATVDSPPRYTEVLGEEPANPPAMPRVSLDAGTGPPKDDEEEEHEPSNGNIRSQLPR</sequence>
<proteinExistence type="predicted"/>
<comment type="caution">
    <text evidence="3">The sequence shown here is derived from an EMBL/GenBank/DDBJ whole genome shotgun (WGS) entry which is preliminary data.</text>
</comment>
<evidence type="ECO:0000313" key="3">
    <source>
        <dbReference type="EMBL" id="OLL24081.1"/>
    </source>
</evidence>
<evidence type="ECO:0000256" key="1">
    <source>
        <dbReference type="SAM" id="MobiDB-lite"/>
    </source>
</evidence>
<feature type="transmembrane region" description="Helical" evidence="2">
    <location>
        <begin position="40"/>
        <end position="60"/>
    </location>
</feature>
<keyword evidence="2" id="KW-0812">Transmembrane</keyword>
<dbReference type="AlphaFoldDB" id="A0A1U7LNH9"/>
<keyword evidence="2" id="KW-1133">Transmembrane helix</keyword>